<organism evidence="2 3">
    <name type="scientific">Romanomermis culicivorax</name>
    <name type="common">Nematode worm</name>
    <dbReference type="NCBI Taxonomy" id="13658"/>
    <lineage>
        <taxon>Eukaryota</taxon>
        <taxon>Metazoa</taxon>
        <taxon>Ecdysozoa</taxon>
        <taxon>Nematoda</taxon>
        <taxon>Enoplea</taxon>
        <taxon>Dorylaimia</taxon>
        <taxon>Mermithida</taxon>
        <taxon>Mermithoidea</taxon>
        <taxon>Mermithidae</taxon>
        <taxon>Romanomermis</taxon>
    </lineage>
</organism>
<evidence type="ECO:0000313" key="3">
    <source>
        <dbReference type="WBParaSite" id="nRc.2.0.1.t45762-RA"/>
    </source>
</evidence>
<dbReference type="InterPro" id="IPR001846">
    <property type="entry name" value="VWF_type-D"/>
</dbReference>
<dbReference type="Pfam" id="PF00094">
    <property type="entry name" value="VWD"/>
    <property type="match status" value="1"/>
</dbReference>
<evidence type="ECO:0000259" key="1">
    <source>
        <dbReference type="PROSITE" id="PS51233"/>
    </source>
</evidence>
<reference evidence="3" key="1">
    <citation type="submission" date="2022-11" db="UniProtKB">
        <authorList>
            <consortium name="WormBaseParasite"/>
        </authorList>
    </citation>
    <scope>IDENTIFICATION</scope>
</reference>
<dbReference type="PANTHER" id="PTHR37860">
    <property type="entry name" value="AGAP008810-PA"/>
    <property type="match status" value="1"/>
</dbReference>
<name>A0A915L4S8_ROMCU</name>
<dbReference type="OMA" id="HEEDEIC"/>
<accession>A0A915L4S8</accession>
<protein>
    <submittedName>
        <fullName evidence="3">VWFD domain-containing protein</fullName>
    </submittedName>
</protein>
<proteinExistence type="predicted"/>
<dbReference type="PANTHER" id="PTHR37860:SF2">
    <property type="entry name" value="VITELLOGENIN DOMAIN-CONTAINING PROTEIN"/>
    <property type="match status" value="1"/>
</dbReference>
<evidence type="ECO:0000313" key="2">
    <source>
        <dbReference type="Proteomes" id="UP000887565"/>
    </source>
</evidence>
<dbReference type="WBParaSite" id="nRc.2.0.1.t45762-RA">
    <property type="protein sequence ID" value="nRc.2.0.1.t45762-RA"/>
    <property type="gene ID" value="nRc.2.0.1.g45762"/>
</dbReference>
<sequence length="2102" mass="235053">MTPTYSRDVKKYNIDHDFNSPWYYRKIKGNMNYRGASDLDYSLDIDQQCYKTDSAPHKFTYSHNHSFKRLGASSFQLTAGSKFSCSKYPSMNGGYDVNVDKKPQRLTAKIFISDLVSSCYFLKFRRILFTNRSFRYNKNSMTNDLLIVRFSQCPINYDNQEVNTIESGRPGLSVESLVDMKPYDYAGNVLVRYPNAKVNNKISVIYRNSMPTEFEASAKLEDLEAKKEVQAIAKLKKEANSYVGDYLLHLRLPQAEYKVSKNVKSTGKDQYLTETTVSYPPNKKVEIKSSITGTLQDYKLKSNIIMPGVEPMDYEETLKYSQDGGKWSGLLKKSGKVIFDANSDFNKGGDKKKATIRIKLPGQNIDYGLESTEERVPSGKRYVITSKRNGKDYSKLNVEGPEKYLKDAPGHEIKLMSTWDLDTSEPKEIGLDSSVRKASRGVDTDIVFRIKAPKANYKFQLSQKQSDQMWTNMTILKNDAVILKSGIGTMQKPQSGQLDYSYQTFPPMTPYDIGASINYQMTRELYKAGVMLTNKPANRKLIVNLEAKAVKEGDKSGFDKSVTIAIDDKQAVLKNYAVRSDSDAKAKGQLSISGQVYKWDLNKAGKKIDAVIETPIPNYEKVTFNGQKDEQGKKTTRNFELGWSKNKVKANSLYEFEGPENDIVYLKRLINVETSFNALKVVSYEVSQDYRKGIDAVFKFDLNKQHNFGVNYVRTTQGQDEKWNTGLSCKMGSNVDWQTQSSADWNAASGKYSTHNLVRTSPKDEYKADLDLDTKTMEAKVNLVNVPGVKTPVKGQAKKVGDEEYEVSLLDSAGVNQGKIVFKLTSPAQKLRLETSAFRAGVATEWTGKKWSVAGDIVPEAKTNKAYSIELAAETSDAFTRALRLAVGYPERKVGFTSKRSKKPDGALNHVLEIGSNIDKRPPTKIEYSLKRVPTSSAAEFHLNDPSIPAGVHLTGKYSRVPGADPNVDKSSSAELSFKYSADPKKELIFKRSSDRQITGDKTKLSQSYEMIHDASNIRHKIWGSYNAEPCHEEDEICDRSLSLGAQYPDEKRALQEYSLDLKRSGKVGEFATKVGQNKYKIVRKKVAGGQRTYEFSRNDQPTYTVTSQLSKWPQPMAFLSVKKPAEDKIILSAEASLANDELAALKLNHDENGQLLRDIDVAIWLKESNRLAVRVFRRKELTKAFTDMANKYTKMLPTAMPKTADLPTAVRSQQLLAQGIANELKPLYEFYDKEEDAIAAELQITSGKLSKVLAEEMKALTSAIDYASGTYTTSVKSASDAARKFADDYKDSYRNVVSKASDLTSNIGGALSDARKNVEERASKARAAISGIMDEFGKNEQVQKYIKALTKFYKDLTEGPIYQRLRNLYSDATKQVSQEAKGQGFAGETISTLRKIRIQKVKQLGEMWEQIRAEWSKDEDYKDLVTFFDAANSKLQWAVQYTDPYSKGMQAYKYLKDSFTRPAEPSYMFNKSADGQSYNMEVNLPYNYNSLKDLACDITPDGIIGRVKDIKESVEDTLDSLSSAGDTGSKESIGLVVGDQYFVTFDGTVRTFSADCSYLLARDYIDSRFTVSVEFERGSRKKIVVEYEDQKIEILKDGKVVINGKNADLPWHLEETPRFLIKVIKDDEHITTLETFDGLKVECNTFNDICAIKLKNRFRGKTNGLLGRNDGESYTDLLLPDGSSAKSLDDYAAGWALNAGCAKSPNAAKTQAIAADHPAYKECEKLFHAGHWSPFRKCAHLSFDDFMIICSQSINQYVQKEKDETKFNVGVCQTAAAYLAACPQGTELPPQCVQCDIPDGKINLHATKQIPGANLNDVDVVLAVELRGCMSSVKDKLALLATKIEANLKSKSKNVRFGVAGFSGSGGFYEPAFFSDADNKVNFLASNVKNIASRLPFYSPPENVKGIPSPNNPLDIVDFITEHYPFRPASKKVIVVLACSNCVTFELSYYDLHTKLLSQGYTLYVVTTQRLQLGDNKEKFIGFDASAFIKSDSKPNAEARKDLVEPHDSCTVLAQETNGTVFSIAEKSNIDPVFNVLSVSVGKIAVDNACNLCECRSHDLYPRSVCFACEPPQPAVVTADKTGFFNNPFVKLAKLQNKDQQ</sequence>
<feature type="domain" description="VWFD" evidence="1">
    <location>
        <begin position="1533"/>
        <end position="1703"/>
    </location>
</feature>
<dbReference type="PROSITE" id="PS51233">
    <property type="entry name" value="VWFD"/>
    <property type="match status" value="1"/>
</dbReference>
<keyword evidence="2" id="KW-1185">Reference proteome</keyword>
<dbReference type="Proteomes" id="UP000887565">
    <property type="component" value="Unplaced"/>
</dbReference>
<dbReference type="SMART" id="SM00216">
    <property type="entry name" value="VWD"/>
    <property type="match status" value="1"/>
</dbReference>